<evidence type="ECO:0000259" key="1">
    <source>
        <dbReference type="PROSITE" id="PS50181"/>
    </source>
</evidence>
<comment type="caution">
    <text evidence="2">The sequence shown here is derived from an EMBL/GenBank/DDBJ whole genome shotgun (WGS) entry which is preliminary data.</text>
</comment>
<organism evidence="2 3">
    <name type="scientific">Rhizopus oryzae</name>
    <name type="common">Mucormycosis agent</name>
    <name type="synonym">Rhizopus arrhizus var. delemar</name>
    <dbReference type="NCBI Taxonomy" id="64495"/>
    <lineage>
        <taxon>Eukaryota</taxon>
        <taxon>Fungi</taxon>
        <taxon>Fungi incertae sedis</taxon>
        <taxon>Mucoromycota</taxon>
        <taxon>Mucoromycotina</taxon>
        <taxon>Mucoromycetes</taxon>
        <taxon>Mucorales</taxon>
        <taxon>Mucorineae</taxon>
        <taxon>Rhizopodaceae</taxon>
        <taxon>Rhizopus</taxon>
    </lineage>
</organism>
<name>A0A9P7BRM5_RHIOR</name>
<dbReference type="Pfam" id="PF12937">
    <property type="entry name" value="F-box-like"/>
    <property type="match status" value="1"/>
</dbReference>
<dbReference type="InterPro" id="IPR001810">
    <property type="entry name" value="F-box_dom"/>
</dbReference>
<proteinExistence type="predicted"/>
<dbReference type="Proteomes" id="UP000716291">
    <property type="component" value="Unassembled WGS sequence"/>
</dbReference>
<protein>
    <recommendedName>
        <fullName evidence="1">F-box domain-containing protein</fullName>
    </recommendedName>
</protein>
<evidence type="ECO:0000313" key="2">
    <source>
        <dbReference type="EMBL" id="KAG1306793.1"/>
    </source>
</evidence>
<dbReference type="InterPro" id="IPR036047">
    <property type="entry name" value="F-box-like_dom_sf"/>
</dbReference>
<reference evidence="2" key="1">
    <citation type="journal article" date="2020" name="Microb. Genom.">
        <title>Genetic diversity of clinical and environmental Mucorales isolates obtained from an investigation of mucormycosis cases among solid organ transplant recipients.</title>
        <authorList>
            <person name="Nguyen M.H."/>
            <person name="Kaul D."/>
            <person name="Muto C."/>
            <person name="Cheng S.J."/>
            <person name="Richter R.A."/>
            <person name="Bruno V.M."/>
            <person name="Liu G."/>
            <person name="Beyhan S."/>
            <person name="Sundermann A.J."/>
            <person name="Mounaud S."/>
            <person name="Pasculle A.W."/>
            <person name="Nierman W.C."/>
            <person name="Driscoll E."/>
            <person name="Cumbie R."/>
            <person name="Clancy C.J."/>
            <person name="Dupont C.L."/>
        </authorList>
    </citation>
    <scope>NUCLEOTIDE SEQUENCE</scope>
    <source>
        <strain evidence="2">GL11</strain>
    </source>
</reference>
<dbReference type="EMBL" id="JAANQT010001064">
    <property type="protein sequence ID" value="KAG1306793.1"/>
    <property type="molecule type" value="Genomic_DNA"/>
</dbReference>
<evidence type="ECO:0000313" key="3">
    <source>
        <dbReference type="Proteomes" id="UP000716291"/>
    </source>
</evidence>
<dbReference type="SUPFAM" id="SSF81383">
    <property type="entry name" value="F-box domain"/>
    <property type="match status" value="1"/>
</dbReference>
<sequence>MNLPQEILKNISRYLTNNQQYRCLTVCYPWYLVFQRALYRKVYIHHKAQLKVFIQSLSKEKGHHVQAIYLSRCNRVGITTKQLEQLEIYCPFLETLDFDQTVWRYINTSTIANMRYLRTLPPCTSLIVTTHLLGLGSLSSLTLQGKWVADLQTRGMLIPMLQQFSQLKGLTLSHLSVISFTLHDMEALYEVLPQLESLEISGSVGLIPSDVVIRGQAYTLQQLTLKANIPPSWIYYSAHKYPQLKRLKIESILPNQHKQARPDLLSLLLKNCPHLEFLQLDSHTCNHYLGQSFFETLLSLSSLKEIKIMTHYQLVSRQMVFDLLSRHASHLVSSLGTEVIETDRDILCIIHPLSSFTQLTELILHCSHPLFKCDVDHILNYCQSLYHLTIRSAQVQCSGSKQRRLCKLQSLYLGSVSFSSDFFRSLSIQCPFLEYLSLYDVEQQQTTKENCVYLDMPANDLKSVILSGVRLLPSQTNIKLLKIFSTTRTRWYYVPQKDKRQKLNTKRSKIAQAYFDGNVALNNKVCWQRDLKFGMISIHCRSIQSWELVSDIHFHEY</sequence>
<dbReference type="OrthoDB" id="2216077at2759"/>
<feature type="domain" description="F-box" evidence="1">
    <location>
        <begin position="1"/>
        <end position="42"/>
    </location>
</feature>
<gene>
    <name evidence="2" type="ORF">G6F64_007320</name>
</gene>
<keyword evidence="3" id="KW-1185">Reference proteome</keyword>
<dbReference type="InterPro" id="IPR032675">
    <property type="entry name" value="LRR_dom_sf"/>
</dbReference>
<dbReference type="PROSITE" id="PS50181">
    <property type="entry name" value="FBOX"/>
    <property type="match status" value="1"/>
</dbReference>
<dbReference type="AlphaFoldDB" id="A0A9P7BRM5"/>
<accession>A0A9P7BRM5</accession>
<dbReference type="PANTHER" id="PTHR31639">
    <property type="entry name" value="F-BOX PROTEIN-LIKE"/>
    <property type="match status" value="1"/>
</dbReference>
<dbReference type="Gene3D" id="3.80.10.10">
    <property type="entry name" value="Ribonuclease Inhibitor"/>
    <property type="match status" value="1"/>
</dbReference>
<dbReference type="PANTHER" id="PTHR31639:SF237">
    <property type="entry name" value="F-BOX DOMAIN-CONTAINING PROTEIN"/>
    <property type="match status" value="1"/>
</dbReference>
<dbReference type="SUPFAM" id="SSF52047">
    <property type="entry name" value="RNI-like"/>
    <property type="match status" value="1"/>
</dbReference>